<name>A0A8H7DUP2_PLEOS</name>
<dbReference type="OrthoDB" id="10605162at2759"/>
<evidence type="ECO:0000313" key="3">
    <source>
        <dbReference type="Proteomes" id="UP000623687"/>
    </source>
</evidence>
<feature type="coiled-coil region" evidence="1">
    <location>
        <begin position="7"/>
        <end position="41"/>
    </location>
</feature>
<dbReference type="GeneID" id="59375575"/>
<protein>
    <submittedName>
        <fullName evidence="2">Uncharacterized protein</fullName>
    </submittedName>
</protein>
<comment type="caution">
    <text evidence="2">The sequence shown here is derived from an EMBL/GenBank/DDBJ whole genome shotgun (WGS) entry which is preliminary data.</text>
</comment>
<gene>
    <name evidence="2" type="ORF">PC9H_005757</name>
</gene>
<dbReference type="Proteomes" id="UP000623687">
    <property type="component" value="Unassembled WGS sequence"/>
</dbReference>
<evidence type="ECO:0000313" key="2">
    <source>
        <dbReference type="EMBL" id="KAF7433792.1"/>
    </source>
</evidence>
<dbReference type="EMBL" id="JACETU010000003">
    <property type="protein sequence ID" value="KAF7433792.1"/>
    <property type="molecule type" value="Genomic_DNA"/>
</dbReference>
<evidence type="ECO:0000256" key="1">
    <source>
        <dbReference type="SAM" id="Coils"/>
    </source>
</evidence>
<organism evidence="2 3">
    <name type="scientific">Pleurotus ostreatus</name>
    <name type="common">Oyster mushroom</name>
    <name type="synonym">White-rot fungus</name>
    <dbReference type="NCBI Taxonomy" id="5322"/>
    <lineage>
        <taxon>Eukaryota</taxon>
        <taxon>Fungi</taxon>
        <taxon>Dikarya</taxon>
        <taxon>Basidiomycota</taxon>
        <taxon>Agaricomycotina</taxon>
        <taxon>Agaricomycetes</taxon>
        <taxon>Agaricomycetidae</taxon>
        <taxon>Agaricales</taxon>
        <taxon>Pleurotineae</taxon>
        <taxon>Pleurotaceae</taxon>
        <taxon>Pleurotus</taxon>
    </lineage>
</organism>
<keyword evidence="3" id="KW-1185">Reference proteome</keyword>
<dbReference type="AlphaFoldDB" id="A0A8H7DUP2"/>
<proteinExistence type="predicted"/>
<dbReference type="VEuPathDB" id="FungiDB:PC9H_005757"/>
<accession>A0A8H7DUP2</accession>
<reference evidence="2" key="1">
    <citation type="submission" date="2019-07" db="EMBL/GenBank/DDBJ databases">
        <authorList>
            <person name="Palmer J.M."/>
        </authorList>
    </citation>
    <scope>NUCLEOTIDE SEQUENCE</scope>
    <source>
        <strain evidence="2">PC9</strain>
    </source>
</reference>
<keyword evidence="1" id="KW-0175">Coiled coil</keyword>
<dbReference type="RefSeq" id="XP_036633819.1">
    <property type="nucleotide sequence ID" value="XM_036775317.1"/>
</dbReference>
<sequence>MSLSARCNDSQQQLREVQDKCATLSTRLEALEKELASYKKQGETCADGGQEVSEPFWDDGDSVAVRPPYIQATTGRVRVLGCLRILSLENMESPSQTFWICSLLIIPHPVEFLAWGTDAIPKLQYILSDLYPAQPSEQAGSISELRVMAITPPAHLNGRFARDESLFAVPQYIDGSDITESWLAAPFVNEPSMEEWRRFLKTVPAVVALVVGHRSSTPILSGLTLLSDEETCDGHNLLLKLEAIRIFAGPTLRHGWGQGWADPGSWGSAPAVDEQNNYCPPLEHEDLLGGLGDDFASLSNAVLGLEDPTADDLKDLREYIDEVDYSKVAIDPLRSVLETPAAWDWVERLWITEDSIY</sequence>